<gene>
    <name evidence="2" type="ORF">JVT61DRAFT_9115</name>
</gene>
<proteinExistence type="predicted"/>
<feature type="region of interest" description="Disordered" evidence="1">
    <location>
        <begin position="36"/>
        <end position="111"/>
    </location>
</feature>
<dbReference type="EMBL" id="JAGFBS010000032">
    <property type="protein sequence ID" value="KAG6371763.1"/>
    <property type="molecule type" value="Genomic_DNA"/>
</dbReference>
<evidence type="ECO:0000313" key="3">
    <source>
        <dbReference type="Proteomes" id="UP000683000"/>
    </source>
</evidence>
<dbReference type="AlphaFoldDB" id="A0A8I3A695"/>
<comment type="caution">
    <text evidence="2">The sequence shown here is derived from an EMBL/GenBank/DDBJ whole genome shotgun (WGS) entry which is preliminary data.</text>
</comment>
<dbReference type="OrthoDB" id="3202607at2759"/>
<keyword evidence="3" id="KW-1185">Reference proteome</keyword>
<dbReference type="Proteomes" id="UP000683000">
    <property type="component" value="Unassembled WGS sequence"/>
</dbReference>
<name>A0A8I3A695_9AGAM</name>
<reference evidence="2" key="1">
    <citation type="submission" date="2021-03" db="EMBL/GenBank/DDBJ databases">
        <title>Evolutionary innovations through gain and loss of genes in the ectomycorrhizal Boletales.</title>
        <authorList>
            <person name="Wu G."/>
            <person name="Miyauchi S."/>
            <person name="Morin E."/>
            <person name="Yang Z.-L."/>
            <person name="Xu J."/>
            <person name="Martin F.M."/>
        </authorList>
    </citation>
    <scope>NUCLEOTIDE SEQUENCE</scope>
    <source>
        <strain evidence="2">BR01</strain>
    </source>
</reference>
<evidence type="ECO:0000313" key="2">
    <source>
        <dbReference type="EMBL" id="KAG6371763.1"/>
    </source>
</evidence>
<evidence type="ECO:0000256" key="1">
    <source>
        <dbReference type="SAM" id="MobiDB-lite"/>
    </source>
</evidence>
<protein>
    <submittedName>
        <fullName evidence="2">Uncharacterized protein</fullName>
    </submittedName>
</protein>
<feature type="compositionally biased region" description="Basic residues" evidence="1">
    <location>
        <begin position="81"/>
        <end position="90"/>
    </location>
</feature>
<accession>A0A8I3A695</accession>
<sequence length="250" mass="26919">MSLNTAKGFRLIPVPALNIQGSISEALRREVGHVASGLSDHEGGSLDSQDSSEHPSLSNEAMAPPPVPTSSAASGKSARDKIRRQKKRARDRHETPGRPYPSLSKKHPTPEQIPVDFNAANLPAATGAFISKRPKITDCREYTLKELIDDGFRLVDWDGRTPTAILDQEKRIVAALAGRPKGDDWEQVHGPISSLLQDAAGETDGMCHERRGDFVSLSAGVSYGGGQTAPGNLVHTPHNKAIVDMLKEDP</sequence>
<feature type="compositionally biased region" description="Polar residues" evidence="1">
    <location>
        <begin position="46"/>
        <end position="59"/>
    </location>
</feature>
<organism evidence="2 3">
    <name type="scientific">Boletus reticuloceps</name>
    <dbReference type="NCBI Taxonomy" id="495285"/>
    <lineage>
        <taxon>Eukaryota</taxon>
        <taxon>Fungi</taxon>
        <taxon>Dikarya</taxon>
        <taxon>Basidiomycota</taxon>
        <taxon>Agaricomycotina</taxon>
        <taxon>Agaricomycetes</taxon>
        <taxon>Agaricomycetidae</taxon>
        <taxon>Boletales</taxon>
        <taxon>Boletineae</taxon>
        <taxon>Boletaceae</taxon>
        <taxon>Boletoideae</taxon>
        <taxon>Boletus</taxon>
    </lineage>
</organism>